<keyword evidence="1" id="KW-0472">Membrane</keyword>
<keyword evidence="1" id="KW-0812">Transmembrane</keyword>
<feature type="transmembrane region" description="Helical" evidence="1">
    <location>
        <begin position="104"/>
        <end position="122"/>
    </location>
</feature>
<evidence type="ECO:0000256" key="1">
    <source>
        <dbReference type="SAM" id="Phobius"/>
    </source>
</evidence>
<dbReference type="RefSeq" id="WP_157743045.1">
    <property type="nucleotide sequence ID" value="NZ_LT607412.1"/>
</dbReference>
<accession>A0A1C4U4L5</accession>
<protein>
    <submittedName>
        <fullName evidence="2">Uncharacterized protein</fullName>
    </submittedName>
</protein>
<sequence>MPDASVPELAHTGRLDRHRDLAGWLLTPLITLVVAPVMAGAVGMVVLVGGAFDRTPALCESALGDNRCEEVTLGMLGEHAVLSAAVWLLLWLVPWWRGLRKLRVLLAIIDCAVLVAAPIRMAR</sequence>
<feature type="transmembrane region" description="Helical" evidence="1">
    <location>
        <begin position="72"/>
        <end position="92"/>
    </location>
</feature>
<evidence type="ECO:0000313" key="3">
    <source>
        <dbReference type="Proteomes" id="UP000198243"/>
    </source>
</evidence>
<keyword evidence="3" id="KW-1185">Reference proteome</keyword>
<organism evidence="2 3">
    <name type="scientific">Micromonospora coriariae</name>
    <dbReference type="NCBI Taxonomy" id="285665"/>
    <lineage>
        <taxon>Bacteria</taxon>
        <taxon>Bacillati</taxon>
        <taxon>Actinomycetota</taxon>
        <taxon>Actinomycetes</taxon>
        <taxon>Micromonosporales</taxon>
        <taxon>Micromonosporaceae</taxon>
        <taxon>Micromonospora</taxon>
    </lineage>
</organism>
<evidence type="ECO:0000313" key="2">
    <source>
        <dbReference type="EMBL" id="SCE66648.1"/>
    </source>
</evidence>
<dbReference type="EMBL" id="LT607412">
    <property type="protein sequence ID" value="SCE66648.1"/>
    <property type="molecule type" value="Genomic_DNA"/>
</dbReference>
<dbReference type="AlphaFoldDB" id="A0A1C4U4L5"/>
<feature type="transmembrane region" description="Helical" evidence="1">
    <location>
        <begin position="21"/>
        <end position="52"/>
    </location>
</feature>
<dbReference type="OrthoDB" id="3298712at2"/>
<reference evidence="3" key="1">
    <citation type="submission" date="2016-06" db="EMBL/GenBank/DDBJ databases">
        <authorList>
            <person name="Varghese N."/>
            <person name="Submissions Spin"/>
        </authorList>
    </citation>
    <scope>NUCLEOTIDE SEQUENCE [LARGE SCALE GENOMIC DNA]</scope>
    <source>
        <strain evidence="3">DSM 44875</strain>
    </source>
</reference>
<name>A0A1C4U4L5_9ACTN</name>
<gene>
    <name evidence="2" type="ORF">GA0070607_0143</name>
</gene>
<keyword evidence="1" id="KW-1133">Transmembrane helix</keyword>
<proteinExistence type="predicted"/>
<dbReference type="Proteomes" id="UP000198243">
    <property type="component" value="Chromosome I"/>
</dbReference>